<dbReference type="Proteomes" id="UP001231189">
    <property type="component" value="Unassembled WGS sequence"/>
</dbReference>
<evidence type="ECO:0000313" key="3">
    <source>
        <dbReference type="EMBL" id="KAK1697110.1"/>
    </source>
</evidence>
<feature type="region of interest" description="Disordered" evidence="1">
    <location>
        <begin position="1122"/>
        <end position="1216"/>
    </location>
</feature>
<dbReference type="PANTHER" id="PTHR19446">
    <property type="entry name" value="REVERSE TRANSCRIPTASES"/>
    <property type="match status" value="1"/>
</dbReference>
<dbReference type="InterPro" id="IPR043502">
    <property type="entry name" value="DNA/RNA_pol_sf"/>
</dbReference>
<feature type="compositionally biased region" description="Basic and acidic residues" evidence="1">
    <location>
        <begin position="1310"/>
        <end position="1322"/>
    </location>
</feature>
<feature type="compositionally biased region" description="Basic and acidic residues" evidence="1">
    <location>
        <begin position="793"/>
        <end position="802"/>
    </location>
</feature>
<dbReference type="PROSITE" id="PS50878">
    <property type="entry name" value="RT_POL"/>
    <property type="match status" value="1"/>
</dbReference>
<feature type="region of interest" description="Disordered" evidence="1">
    <location>
        <begin position="792"/>
        <end position="847"/>
    </location>
</feature>
<feature type="compositionally biased region" description="Basic and acidic residues" evidence="1">
    <location>
        <begin position="1094"/>
        <end position="1106"/>
    </location>
</feature>
<reference evidence="3" key="1">
    <citation type="submission" date="2023-07" db="EMBL/GenBank/DDBJ databases">
        <title>A chromosome-level genome assembly of Lolium multiflorum.</title>
        <authorList>
            <person name="Chen Y."/>
            <person name="Copetti D."/>
            <person name="Kolliker R."/>
            <person name="Studer B."/>
        </authorList>
    </citation>
    <scope>NUCLEOTIDE SEQUENCE</scope>
    <source>
        <strain evidence="3">02402/16</strain>
        <tissue evidence="3">Leaf</tissue>
    </source>
</reference>
<name>A0AAD8U3T2_LOLMU</name>
<dbReference type="EMBL" id="JAUUTY010000001">
    <property type="protein sequence ID" value="KAK1697110.1"/>
    <property type="molecule type" value="Genomic_DNA"/>
</dbReference>
<feature type="domain" description="Reverse transcriptase" evidence="2">
    <location>
        <begin position="419"/>
        <end position="697"/>
    </location>
</feature>
<dbReference type="Pfam" id="PF00078">
    <property type="entry name" value="RVT_1"/>
    <property type="match status" value="1"/>
</dbReference>
<feature type="region of interest" description="Disordered" evidence="1">
    <location>
        <begin position="1066"/>
        <end position="1106"/>
    </location>
</feature>
<evidence type="ECO:0000259" key="2">
    <source>
        <dbReference type="PROSITE" id="PS50878"/>
    </source>
</evidence>
<dbReference type="CDD" id="cd01650">
    <property type="entry name" value="RT_nLTR_like"/>
    <property type="match status" value="1"/>
</dbReference>
<gene>
    <name evidence="3" type="ORF">QYE76_013807</name>
</gene>
<feature type="compositionally biased region" description="Basic and acidic residues" evidence="1">
    <location>
        <begin position="1148"/>
        <end position="1166"/>
    </location>
</feature>
<proteinExistence type="predicted"/>
<sequence>MLVGCRDSMFEVGAISKGQFFISVQLLHRPSKHIFEAIGIYGPADHGRSRLFLEELSAKITASTRPLLIGGDFNLIRSAADKNNSNLNWALIDRFNEYIASWALQEIPRTGARFTWSNKQINPVRSTLDRVFISQSFESLFPLCSLAAETSLGSDHTPLVFDSRDEAPPRSSRFFFETGWFARADFLPLLQSTWDGFQATAGGRDILDWWIHMSGGLRQYLKGWSRNLGRQGRLEKTSLLAQIEALDRQADSSGIDDEAWALRYHLEEGLLQLYRQEKEYWRQRGRIKWALQGDANTAYFHAVANGRKRKCVITALITPAGIVSDPRGLQEHIYGFYCDLLGTAATRVCGLSPSAWGADGKVSTEENEGLALTFSEQELEEIVKDMKSDTAPGPDGFSVLFFKRCWPLVKHGVLHILNDFALGRIDISRLNFGIISLIPKVPGADQISQFRPITLINVIFKIVSKAFAVRLDPIAHRIINPCQTAFIKGRNILDGSLALIEIVHELRKKKLGGILLKLDFEKAYDRVNWEFLTEVLRCKGFDSGVIHRFSQLVSGGQTAIAINGEIGPFFRNRRGVRQGDPLSPLLFNFIGEALSGILVAAVGAGHIQGVVPHLVPGGITHLQYADDTLVLIQNTGVCIRNLKFLLMCFEDMPGLKINYHKSEVIVMGQPEEEQDRIANLLNCKRGSFPFMYLGLPISDRKLTVEQWLFLVRKLGNKIEPWLSRLLSSGGRLTLTNACLDNLPMFAMGLFLLQDGHHKDYLDACLEGSFTSKEVEARWDLLERIQSNTEDWENDKGYVEKPPFKPLPPKEGNGEKEKKKKGTKKRKKRGIKRKSRARGRNREGSTFGGIGDTIAVGALARRNFPIVPEDECWIPAKTNPVKLSIIPIGGIHLFIGETVDSDRNALPEDAGEAEESILGNLSPISDDASTMDTEEYNRLTKELEDEEAAAAESAPPKQVLATLASLDHQEEEDENSQSDPQPSHTVSPLSWERPHPEALEAKSQEMLAIAKKFATTAAAMLDERKEAAHYVDNFLKREREVDESLVKVKQLQKHWEDKVTELQQEAEKIRREAIPPRKITFATPTEQQPFATPKDNMKKDEEILKKKDEEIDIDYVRTLVASAMKQQSKADTSRRLESNPDHCMSTAQKDAHNNRNADDESRTGSSERRRKTREHPNPIPIPSKTPPSDSKKGKDAMYAGRDKYRNPSPPPTGTRVLHSPAVVQPETLGLMGLVESISATTCRLRETGTRSRRNPTEAGTTIVSLSPEGAGTMIVNLSPGGVGTKNASRSPAEAGTTEATITKVKVATEAGARERRRESEAEAKNLTAPL</sequence>
<feature type="region of interest" description="Disordered" evidence="1">
    <location>
        <begin position="966"/>
        <end position="999"/>
    </location>
</feature>
<dbReference type="InterPro" id="IPR000477">
    <property type="entry name" value="RT_dom"/>
</dbReference>
<dbReference type="InterPro" id="IPR036691">
    <property type="entry name" value="Endo/exonu/phosph_ase_sf"/>
</dbReference>
<protein>
    <recommendedName>
        <fullName evidence="2">Reverse transcriptase domain-containing protein</fullName>
    </recommendedName>
</protein>
<feature type="compositionally biased region" description="Basic and acidic residues" evidence="1">
    <location>
        <begin position="1130"/>
        <end position="1139"/>
    </location>
</feature>
<dbReference type="SUPFAM" id="SSF56219">
    <property type="entry name" value="DNase I-like"/>
    <property type="match status" value="1"/>
</dbReference>
<evidence type="ECO:0000313" key="4">
    <source>
        <dbReference type="Proteomes" id="UP001231189"/>
    </source>
</evidence>
<comment type="caution">
    <text evidence="3">The sequence shown here is derived from an EMBL/GenBank/DDBJ whole genome shotgun (WGS) entry which is preliminary data.</text>
</comment>
<accession>A0AAD8U3T2</accession>
<organism evidence="3 4">
    <name type="scientific">Lolium multiflorum</name>
    <name type="common">Italian ryegrass</name>
    <name type="synonym">Lolium perenne subsp. multiflorum</name>
    <dbReference type="NCBI Taxonomy" id="4521"/>
    <lineage>
        <taxon>Eukaryota</taxon>
        <taxon>Viridiplantae</taxon>
        <taxon>Streptophyta</taxon>
        <taxon>Embryophyta</taxon>
        <taxon>Tracheophyta</taxon>
        <taxon>Spermatophyta</taxon>
        <taxon>Magnoliopsida</taxon>
        <taxon>Liliopsida</taxon>
        <taxon>Poales</taxon>
        <taxon>Poaceae</taxon>
        <taxon>BOP clade</taxon>
        <taxon>Pooideae</taxon>
        <taxon>Poodae</taxon>
        <taxon>Poeae</taxon>
        <taxon>Poeae Chloroplast Group 2 (Poeae type)</taxon>
        <taxon>Loliodinae</taxon>
        <taxon>Loliinae</taxon>
        <taxon>Lolium</taxon>
    </lineage>
</organism>
<feature type="compositionally biased region" description="Polar residues" evidence="1">
    <location>
        <begin position="976"/>
        <end position="987"/>
    </location>
</feature>
<feature type="region of interest" description="Disordered" evidence="1">
    <location>
        <begin position="1307"/>
        <end position="1329"/>
    </location>
</feature>
<feature type="compositionally biased region" description="Basic residues" evidence="1">
    <location>
        <begin position="817"/>
        <end position="838"/>
    </location>
</feature>
<dbReference type="Gene3D" id="3.60.10.10">
    <property type="entry name" value="Endonuclease/exonuclease/phosphatase"/>
    <property type="match status" value="1"/>
</dbReference>
<keyword evidence="4" id="KW-1185">Reference proteome</keyword>
<dbReference type="SUPFAM" id="SSF56672">
    <property type="entry name" value="DNA/RNA polymerases"/>
    <property type="match status" value="1"/>
</dbReference>
<evidence type="ECO:0000256" key="1">
    <source>
        <dbReference type="SAM" id="MobiDB-lite"/>
    </source>
</evidence>
<feature type="compositionally biased region" description="Basic and acidic residues" evidence="1">
    <location>
        <begin position="1188"/>
        <end position="1204"/>
    </location>
</feature>